<dbReference type="EMBL" id="WHOA01000165">
    <property type="protein sequence ID" value="NOU74437.1"/>
    <property type="molecule type" value="Genomic_DNA"/>
</dbReference>
<evidence type="ECO:0000313" key="2">
    <source>
        <dbReference type="Proteomes" id="UP000616779"/>
    </source>
</evidence>
<organism evidence="1 2">
    <name type="scientific">Paenibacillus phytorum</name>
    <dbReference type="NCBI Taxonomy" id="2654977"/>
    <lineage>
        <taxon>Bacteria</taxon>
        <taxon>Bacillati</taxon>
        <taxon>Bacillota</taxon>
        <taxon>Bacilli</taxon>
        <taxon>Bacillales</taxon>
        <taxon>Paenibacillaceae</taxon>
        <taxon>Paenibacillus</taxon>
    </lineage>
</organism>
<dbReference type="Pfam" id="PF13589">
    <property type="entry name" value="HATPase_c_3"/>
    <property type="match status" value="1"/>
</dbReference>
<sequence>MKDLEYDRFVDIGVIHYSLKGLIILGKSKIEISSKGIEKTLRKFDYLQAISEYIWNGFDAQATVVDVKLHKNVLGGIDQIVIADNGYGIDRRELDRKFTPFFESEKQVDPEKRARTTSAMHGKNGIGRLTFHHFASDATWKTTYVDGLLKNMYIIRIHSKNLDTYEATNNILTDEDSGTTVTFHNIIKDFVYEDLLTFLCKEFGWFLELHSEKHFDVRLDGVSLDYSCVIAEKESFKIVHEHTQTEFQIKYVRWNDRINHEYSKLYFIDSNLAEKHKQPTTFNNKGDSFYHSVYIQSQGFDHFDFDSEDNGGQLELSFGASRRSEAFQFLLEEINTFIKQKRKPYLGLLADHVIEDFAESKAFPTFKDEPEDNNRKEELESVIREMCQLEPRVFARLNPEQKKLVAHLIHLAMGSNDRQRLLEAL</sequence>
<keyword evidence="2" id="KW-1185">Reference proteome</keyword>
<dbReference type="SUPFAM" id="SSF55874">
    <property type="entry name" value="ATPase domain of HSP90 chaperone/DNA topoisomerase II/histidine kinase"/>
    <property type="match status" value="1"/>
</dbReference>
<proteinExistence type="predicted"/>
<dbReference type="InterPro" id="IPR036890">
    <property type="entry name" value="HATPase_C_sf"/>
</dbReference>
<comment type="caution">
    <text evidence="1">The sequence shown here is derived from an EMBL/GenBank/DDBJ whole genome shotgun (WGS) entry which is preliminary data.</text>
</comment>
<dbReference type="Proteomes" id="UP000616779">
    <property type="component" value="Unassembled WGS sequence"/>
</dbReference>
<protein>
    <recommendedName>
        <fullName evidence="3">ATP-binding protein</fullName>
    </recommendedName>
</protein>
<evidence type="ECO:0000313" key="1">
    <source>
        <dbReference type="EMBL" id="NOU74437.1"/>
    </source>
</evidence>
<gene>
    <name evidence="1" type="ORF">GC098_24075</name>
</gene>
<name>A0ABX1Y0R2_9BACL</name>
<reference evidence="1 2" key="1">
    <citation type="submission" date="2019-10" db="EMBL/GenBank/DDBJ databases">
        <title>Description of Paenibacillus terrestris sp. nov.</title>
        <authorList>
            <person name="Carlier A."/>
            <person name="Qi S."/>
        </authorList>
    </citation>
    <scope>NUCLEOTIDE SEQUENCE [LARGE SCALE GENOMIC DNA]</scope>
    <source>
        <strain evidence="1 2">LMG 31458</strain>
    </source>
</reference>
<dbReference type="Gene3D" id="3.30.565.10">
    <property type="entry name" value="Histidine kinase-like ATPase, C-terminal domain"/>
    <property type="match status" value="1"/>
</dbReference>
<dbReference type="RefSeq" id="WP_171645840.1">
    <property type="nucleotide sequence ID" value="NZ_WHOA01000165.1"/>
</dbReference>
<accession>A0ABX1Y0R2</accession>
<evidence type="ECO:0008006" key="3">
    <source>
        <dbReference type="Google" id="ProtNLM"/>
    </source>
</evidence>